<proteinExistence type="predicted"/>
<comment type="caution">
    <text evidence="2">The sequence shown here is derived from an EMBL/GenBank/DDBJ whole genome shotgun (WGS) entry which is preliminary data.</text>
</comment>
<dbReference type="AlphaFoldDB" id="A0AAE5CBF8"/>
<dbReference type="Proteomes" id="UP000702544">
    <property type="component" value="Unassembled WGS sequence"/>
</dbReference>
<keyword evidence="1" id="KW-0472">Membrane</keyword>
<feature type="transmembrane region" description="Helical" evidence="1">
    <location>
        <begin position="23"/>
        <end position="42"/>
    </location>
</feature>
<name>A0AAE5CBF8_9BACT</name>
<protein>
    <submittedName>
        <fullName evidence="2">Uncharacterized protein</fullName>
    </submittedName>
</protein>
<sequence>MRGAAGSSPSTGLNPRALQFTRLNWILLGSAAVLMTVGYLALASDSPFLSTVLAPVLLVGAYAVLIPLGLIL</sequence>
<evidence type="ECO:0000313" key="2">
    <source>
        <dbReference type="EMBL" id="NIR74538.1"/>
    </source>
</evidence>
<accession>A0AAE5CBF8</accession>
<evidence type="ECO:0000313" key="3">
    <source>
        <dbReference type="Proteomes" id="UP000702544"/>
    </source>
</evidence>
<dbReference type="EMBL" id="JAACAK010000046">
    <property type="protein sequence ID" value="NIR74538.1"/>
    <property type="molecule type" value="Genomic_DNA"/>
</dbReference>
<keyword evidence="1" id="KW-0812">Transmembrane</keyword>
<keyword evidence="1" id="KW-1133">Transmembrane helix</keyword>
<organism evidence="2 3">
    <name type="scientific">Candidatus Kutchimonas denitrificans</name>
    <dbReference type="NCBI Taxonomy" id="3056748"/>
    <lineage>
        <taxon>Bacteria</taxon>
        <taxon>Pseudomonadati</taxon>
        <taxon>Gemmatimonadota</taxon>
        <taxon>Gemmatimonadia</taxon>
        <taxon>Candidatus Palauibacterales</taxon>
        <taxon>Candidatus Palauibacteraceae</taxon>
        <taxon>Candidatus Kutchimonas</taxon>
    </lineage>
</organism>
<gene>
    <name evidence="2" type="ORF">GWO12_05430</name>
</gene>
<reference evidence="2 3" key="1">
    <citation type="submission" date="2020-01" db="EMBL/GenBank/DDBJ databases">
        <title>Genomes assembled from Gulf of Kutch pelagic sediment metagenomes.</title>
        <authorList>
            <person name="Chandrashekar M."/>
            <person name="Mahajan M.S."/>
            <person name="Dave K.J."/>
            <person name="Vatsa P."/>
            <person name="Nathani N.M."/>
        </authorList>
    </citation>
    <scope>NUCLEOTIDE SEQUENCE [LARGE SCALE GENOMIC DNA]</scope>
    <source>
        <strain evidence="2">KS3-K002</strain>
    </source>
</reference>
<feature type="transmembrane region" description="Helical" evidence="1">
    <location>
        <begin position="48"/>
        <end position="71"/>
    </location>
</feature>
<evidence type="ECO:0000256" key="1">
    <source>
        <dbReference type="SAM" id="Phobius"/>
    </source>
</evidence>